<dbReference type="InterPro" id="IPR013955">
    <property type="entry name" value="Rep_factor-A_C"/>
</dbReference>
<dbReference type="PANTHER" id="PTHR48463">
    <property type="entry name" value="DUF223 DOMAIN-CONTAINING PROTEIN"/>
    <property type="match status" value="1"/>
</dbReference>
<dbReference type="AlphaFoldDB" id="A0AAD8NGY1"/>
<feature type="compositionally biased region" description="Polar residues" evidence="1">
    <location>
        <begin position="665"/>
        <end position="674"/>
    </location>
</feature>
<keyword evidence="2" id="KW-1133">Transmembrane helix</keyword>
<dbReference type="SUPFAM" id="SSF50249">
    <property type="entry name" value="Nucleic acid-binding proteins"/>
    <property type="match status" value="2"/>
</dbReference>
<dbReference type="Pfam" id="PF08646">
    <property type="entry name" value="Rep_fac-A_C"/>
    <property type="match status" value="1"/>
</dbReference>
<name>A0AAD8NGY1_TARER</name>
<protein>
    <recommendedName>
        <fullName evidence="3">Replication factor A C-terminal domain-containing protein</fullName>
    </recommendedName>
</protein>
<gene>
    <name evidence="4" type="ORF">QVD17_39264</name>
</gene>
<dbReference type="Gene3D" id="2.40.50.140">
    <property type="entry name" value="Nucleic acid-binding proteins"/>
    <property type="match status" value="2"/>
</dbReference>
<feature type="region of interest" description="Disordered" evidence="1">
    <location>
        <begin position="664"/>
        <end position="774"/>
    </location>
</feature>
<keyword evidence="5" id="KW-1185">Reference proteome</keyword>
<feature type="transmembrane region" description="Helical" evidence="2">
    <location>
        <begin position="56"/>
        <end position="77"/>
    </location>
</feature>
<proteinExistence type="predicted"/>
<dbReference type="Proteomes" id="UP001229421">
    <property type="component" value="Unassembled WGS sequence"/>
</dbReference>
<organism evidence="4 5">
    <name type="scientific">Tagetes erecta</name>
    <name type="common">African marigold</name>
    <dbReference type="NCBI Taxonomy" id="13708"/>
    <lineage>
        <taxon>Eukaryota</taxon>
        <taxon>Viridiplantae</taxon>
        <taxon>Streptophyta</taxon>
        <taxon>Embryophyta</taxon>
        <taxon>Tracheophyta</taxon>
        <taxon>Spermatophyta</taxon>
        <taxon>Magnoliopsida</taxon>
        <taxon>eudicotyledons</taxon>
        <taxon>Gunneridae</taxon>
        <taxon>Pentapetalae</taxon>
        <taxon>asterids</taxon>
        <taxon>campanulids</taxon>
        <taxon>Asterales</taxon>
        <taxon>Asteraceae</taxon>
        <taxon>Asteroideae</taxon>
        <taxon>Heliantheae alliance</taxon>
        <taxon>Tageteae</taxon>
        <taxon>Tagetes</taxon>
    </lineage>
</organism>
<accession>A0AAD8NGY1</accession>
<evidence type="ECO:0000256" key="2">
    <source>
        <dbReference type="SAM" id="Phobius"/>
    </source>
</evidence>
<dbReference type="InterPro" id="IPR012340">
    <property type="entry name" value="NA-bd_OB-fold"/>
</dbReference>
<sequence length="774" mass="85888">MKGASESVRGSEVFGCSTTSERIKGEGSEWFNDLVERFRWRRPNEGDEDATRKKGVWCSLGLVFLHSLYYLLISSFVPDLASSLVPLYYWRLLLLMEPSDGCFNSATTSFDPPVVTAQQSSYRSTMLRSAAVIQGTNPTNRQVGRRSKRRRDALVPSTSASTCAMSFTSSFQTPLQLLHRALIQHSCATSSSDFEYTHALVGPVSRQSQCVNYDYIDLGNCTEMKVRSFIKYLKTSKPFGDTTAELYTIEFQKRVAASGMLRPEGSTKPLEIRVIRRWNPPFRDNETCFLLVDKHCQGVQAIVKGKDQRYVEARLLPNTCYRLRGYACTAPDPYVNTLTHPTTLQIGAASTFEPIPDNEEFPRTYLEISSRQIMQQLCDRDTEVVDYIGLLQRVEDKLTRAGRPYVSLLLTDTSNQNIEVALWAEIANSPDRFNRAAVENATQPAVVAITAAKVKLIMRELQLWSTRASYVYLNPRTAETEILIDRFNREEEQEETSGIQSTLRNKAIPIITENPTTIGDLTIKEPHELTGRTYTISGVVIHIASDKKWAHNICPICGNPIFKALDEWYCPSDSFQPSANHIYRITATIGDETGTMDATIFDDAAQAMVGISCAELLMQSSNVDLPTIPEALAKIIGQPTKFSTQVQKNNRTSALHGTIKRVTMPVTQSFTRTPATPMPVTSQTTTTQTGSPSRSSAKRPLNFNQVTDASISMTTPTSPIQPTTPSNSVKQGGSKTSTSNTTVSTSPTSPAPTKQPPHNNEGIVAAKSKKKRSE</sequence>
<comment type="caution">
    <text evidence="4">The sequence shown here is derived from an EMBL/GenBank/DDBJ whole genome shotgun (WGS) entry which is preliminary data.</text>
</comment>
<feature type="compositionally biased region" description="Low complexity" evidence="1">
    <location>
        <begin position="736"/>
        <end position="748"/>
    </location>
</feature>
<feature type="compositionally biased region" description="Low complexity" evidence="1">
    <location>
        <begin position="678"/>
        <end position="695"/>
    </location>
</feature>
<dbReference type="EMBL" id="JAUHHV010000011">
    <property type="protein sequence ID" value="KAK1407643.1"/>
    <property type="molecule type" value="Genomic_DNA"/>
</dbReference>
<reference evidence="4" key="1">
    <citation type="journal article" date="2023" name="bioRxiv">
        <title>Improved chromosome-level genome assembly for marigold (Tagetes erecta).</title>
        <authorList>
            <person name="Jiang F."/>
            <person name="Yuan L."/>
            <person name="Wang S."/>
            <person name="Wang H."/>
            <person name="Xu D."/>
            <person name="Wang A."/>
            <person name="Fan W."/>
        </authorList>
    </citation>
    <scope>NUCLEOTIDE SEQUENCE</scope>
    <source>
        <strain evidence="4">WSJ</strain>
        <tissue evidence="4">Leaf</tissue>
    </source>
</reference>
<evidence type="ECO:0000256" key="1">
    <source>
        <dbReference type="SAM" id="MobiDB-lite"/>
    </source>
</evidence>
<evidence type="ECO:0000313" key="4">
    <source>
        <dbReference type="EMBL" id="KAK1407643.1"/>
    </source>
</evidence>
<evidence type="ECO:0000259" key="3">
    <source>
        <dbReference type="Pfam" id="PF08646"/>
    </source>
</evidence>
<dbReference type="PANTHER" id="PTHR48463:SF1">
    <property type="entry name" value="DUF223 DOMAIN-CONTAINING PROTEIN"/>
    <property type="match status" value="1"/>
</dbReference>
<evidence type="ECO:0000313" key="5">
    <source>
        <dbReference type="Proteomes" id="UP001229421"/>
    </source>
</evidence>
<keyword evidence="2" id="KW-0472">Membrane</keyword>
<feature type="domain" description="Replication factor A C-terminal" evidence="3">
    <location>
        <begin position="535"/>
        <end position="650"/>
    </location>
</feature>
<feature type="compositionally biased region" description="Low complexity" evidence="1">
    <location>
        <begin position="710"/>
        <end position="728"/>
    </location>
</feature>
<keyword evidence="2" id="KW-0812">Transmembrane</keyword>